<dbReference type="GO" id="GO:0016757">
    <property type="term" value="F:glycosyltransferase activity"/>
    <property type="evidence" value="ECO:0007669"/>
    <property type="project" value="UniProtKB-KW"/>
</dbReference>
<dbReference type="HAMAP" id="MF_01208">
    <property type="entry name" value="PyrE"/>
    <property type="match status" value="1"/>
</dbReference>
<dbReference type="InterPro" id="IPR029057">
    <property type="entry name" value="PRTase-like"/>
</dbReference>
<protein>
    <recommendedName>
        <fullName evidence="2 6">Orotate phosphoribosyltransferase</fullName>
        <shortName evidence="6">OPRT</shortName>
        <shortName evidence="6">OPRTase</shortName>
        <ecNumber evidence="2 6">2.4.2.10</ecNumber>
    </recommendedName>
</protein>
<comment type="similarity">
    <text evidence="6">Belongs to the purine/pyrimidine phosphoribosyltransferase family. PyrE subfamily.</text>
</comment>
<dbReference type="Gene3D" id="3.40.50.2020">
    <property type="match status" value="1"/>
</dbReference>
<comment type="function">
    <text evidence="6">Catalyzes the transfer of a ribosyl phosphate group from 5-phosphoribose 1-diphosphate to orotate, leading to the formation of orotidine monophosphate (OMP).</text>
</comment>
<feature type="binding site" evidence="6">
    <location>
        <position position="129"/>
    </location>
    <ligand>
        <name>5-phospho-alpha-D-ribose 1-diphosphate</name>
        <dbReference type="ChEBI" id="CHEBI:58017"/>
        <note>ligand shared between dimeric partners</note>
    </ligand>
</feature>
<dbReference type="PANTHER" id="PTHR19278">
    <property type="entry name" value="OROTATE PHOSPHORIBOSYLTRANSFERASE"/>
    <property type="match status" value="1"/>
</dbReference>
<dbReference type="CDD" id="cd06223">
    <property type="entry name" value="PRTases_typeI"/>
    <property type="match status" value="1"/>
</dbReference>
<evidence type="ECO:0000256" key="7">
    <source>
        <dbReference type="SAM" id="MobiDB-lite"/>
    </source>
</evidence>
<feature type="binding site" evidence="6">
    <location>
        <position position="133"/>
    </location>
    <ligand>
        <name>5-phospho-alpha-D-ribose 1-diphosphate</name>
        <dbReference type="ChEBI" id="CHEBI:58017"/>
        <note>ligand shared between dimeric partners</note>
    </ligand>
</feature>
<comment type="caution">
    <text evidence="6">Lacks conserved residue(s) required for the propagation of feature annotation.</text>
</comment>
<keyword evidence="4 6" id="KW-0808">Transferase</keyword>
<dbReference type="EC" id="2.4.2.10" evidence="2 6"/>
<evidence type="ECO:0000256" key="4">
    <source>
        <dbReference type="ARBA" id="ARBA00022679"/>
    </source>
</evidence>
<evidence type="ECO:0000313" key="10">
    <source>
        <dbReference type="Proteomes" id="UP001501867"/>
    </source>
</evidence>
<evidence type="ECO:0000256" key="3">
    <source>
        <dbReference type="ARBA" id="ARBA00022676"/>
    </source>
</evidence>
<dbReference type="EMBL" id="BAAABV010000017">
    <property type="protein sequence ID" value="GAA0293961.1"/>
    <property type="molecule type" value="Genomic_DNA"/>
</dbReference>
<sequence length="220" mass="23488">MAVRDPDAAPRLPHPHRVRRRFPHLPGHARHSPDRRSMTTSPTRAGLTARLAETACVTAPFHLADGARLDSYFDEYRLAAEPALLRDTAAALAELVPGDAQLLAGIELGGVPLVVALSAATGLPAVFLRRRPKGYGSRRQIEGAAHTGRRTVLVDDVVRSGGQLLKMARTLRIAGAPVTDALCVLERPLGGRMLLAEHRVTLHSLLTEADLPPSQGGDAA</sequence>
<dbReference type="InterPro" id="IPR000836">
    <property type="entry name" value="PRTase_dom"/>
</dbReference>
<keyword evidence="6" id="KW-0460">Magnesium</keyword>
<dbReference type="SUPFAM" id="SSF53271">
    <property type="entry name" value="PRTase-like"/>
    <property type="match status" value="1"/>
</dbReference>
<feature type="region of interest" description="Disordered" evidence="7">
    <location>
        <begin position="1"/>
        <end position="43"/>
    </location>
</feature>
<evidence type="ECO:0000256" key="5">
    <source>
        <dbReference type="ARBA" id="ARBA00022975"/>
    </source>
</evidence>
<evidence type="ECO:0000259" key="8">
    <source>
        <dbReference type="Pfam" id="PF00156"/>
    </source>
</evidence>
<comment type="caution">
    <text evidence="9">The sequence shown here is derived from an EMBL/GenBank/DDBJ whole genome shotgun (WGS) entry which is preliminary data.</text>
</comment>
<name>A0ABN0VEU2_9ACTN</name>
<keyword evidence="3 6" id="KW-0328">Glycosyltransferase</keyword>
<dbReference type="Proteomes" id="UP001501867">
    <property type="component" value="Unassembled WGS sequence"/>
</dbReference>
<reference evidence="9 10" key="1">
    <citation type="journal article" date="2019" name="Int. J. Syst. Evol. Microbiol.">
        <title>The Global Catalogue of Microorganisms (GCM) 10K type strain sequencing project: providing services to taxonomists for standard genome sequencing and annotation.</title>
        <authorList>
            <consortium name="The Broad Institute Genomics Platform"/>
            <consortium name="The Broad Institute Genome Sequencing Center for Infectious Disease"/>
            <person name="Wu L."/>
            <person name="Ma J."/>
        </authorList>
    </citation>
    <scope>NUCLEOTIDE SEQUENCE [LARGE SCALE GENOMIC DNA]</scope>
    <source>
        <strain evidence="9 10">JCM 4505</strain>
    </source>
</reference>
<accession>A0ABN0VEU2</accession>
<keyword evidence="5 6" id="KW-0665">Pyrimidine biosynthesis</keyword>
<comment type="cofactor">
    <cofactor evidence="6">
        <name>Mg(2+)</name>
        <dbReference type="ChEBI" id="CHEBI:18420"/>
    </cofactor>
</comment>
<evidence type="ECO:0000313" key="9">
    <source>
        <dbReference type="EMBL" id="GAA0293961.1"/>
    </source>
</evidence>
<feature type="domain" description="Phosphoribosyltransferase" evidence="8">
    <location>
        <begin position="96"/>
        <end position="188"/>
    </location>
</feature>
<dbReference type="InterPro" id="IPR023031">
    <property type="entry name" value="OPRT"/>
</dbReference>
<organism evidence="9 10">
    <name type="scientific">Streptomyces polychromogenes</name>
    <dbReference type="NCBI Taxonomy" id="67342"/>
    <lineage>
        <taxon>Bacteria</taxon>
        <taxon>Bacillati</taxon>
        <taxon>Actinomycetota</taxon>
        <taxon>Actinomycetes</taxon>
        <taxon>Kitasatosporales</taxon>
        <taxon>Streptomycetaceae</taxon>
        <taxon>Streptomyces</taxon>
    </lineage>
</organism>
<feature type="binding site" evidence="6">
    <location>
        <position position="187"/>
    </location>
    <ligand>
        <name>orotate</name>
        <dbReference type="ChEBI" id="CHEBI:30839"/>
    </ligand>
</feature>
<comment type="pathway">
    <text evidence="1 6">Pyrimidine metabolism; UMP biosynthesis via de novo pathway; UMP from orotate: step 1/2.</text>
</comment>
<gene>
    <name evidence="9" type="primary">pyrE_1</name>
    <name evidence="6" type="synonym">pyrE</name>
    <name evidence="9" type="ORF">GCM10010302_35760</name>
</gene>
<proteinExistence type="inferred from homology"/>
<feature type="compositionally biased region" description="Basic residues" evidence="7">
    <location>
        <begin position="13"/>
        <end position="30"/>
    </location>
</feature>
<keyword evidence="10" id="KW-1185">Reference proteome</keyword>
<dbReference type="PANTHER" id="PTHR19278:SF9">
    <property type="entry name" value="URIDINE 5'-MONOPHOSPHATE SYNTHASE"/>
    <property type="match status" value="1"/>
</dbReference>
<comment type="subunit">
    <text evidence="6">Homodimer.</text>
</comment>
<comment type="catalytic activity">
    <reaction evidence="6">
        <text>orotidine 5'-phosphate + diphosphate = orotate + 5-phospho-alpha-D-ribose 1-diphosphate</text>
        <dbReference type="Rhea" id="RHEA:10380"/>
        <dbReference type="ChEBI" id="CHEBI:30839"/>
        <dbReference type="ChEBI" id="CHEBI:33019"/>
        <dbReference type="ChEBI" id="CHEBI:57538"/>
        <dbReference type="ChEBI" id="CHEBI:58017"/>
        <dbReference type="EC" id="2.4.2.10"/>
    </reaction>
</comment>
<feature type="binding site" description="in other chain" evidence="6">
    <location>
        <begin position="155"/>
        <end position="163"/>
    </location>
    <ligand>
        <name>5-phospho-alpha-D-ribose 1-diphosphate</name>
        <dbReference type="ChEBI" id="CHEBI:58017"/>
        <note>ligand shared between dimeric partners</note>
    </ligand>
</feature>
<evidence type="ECO:0000256" key="1">
    <source>
        <dbReference type="ARBA" id="ARBA00004889"/>
    </source>
</evidence>
<evidence type="ECO:0000256" key="6">
    <source>
        <dbReference type="HAMAP-Rule" id="MF_01208"/>
    </source>
</evidence>
<evidence type="ECO:0000256" key="2">
    <source>
        <dbReference type="ARBA" id="ARBA00011971"/>
    </source>
</evidence>
<dbReference type="Pfam" id="PF00156">
    <property type="entry name" value="Pribosyltran"/>
    <property type="match status" value="1"/>
</dbReference>